<dbReference type="GO" id="GO:0003877">
    <property type="term" value="F:ATP:ADP adenylyltransferase activity"/>
    <property type="evidence" value="ECO:0007669"/>
    <property type="project" value="InterPro"/>
</dbReference>
<dbReference type="EMBL" id="KB932207">
    <property type="protein sequence ID" value="KCV68908.1"/>
    <property type="molecule type" value="Genomic_DNA"/>
</dbReference>
<name>A0A058Z4Q4_FONAL</name>
<dbReference type="Pfam" id="PF19327">
    <property type="entry name" value="Ap4A_phos_N"/>
    <property type="match status" value="1"/>
</dbReference>
<dbReference type="Gene3D" id="3.30.428.70">
    <property type="match status" value="1"/>
</dbReference>
<dbReference type="InterPro" id="IPR045759">
    <property type="entry name" value="Ap4A_phos1/2_N"/>
</dbReference>
<accession>A0A058Z4Q4</accession>
<dbReference type="RefSeq" id="XP_009496479.1">
    <property type="nucleotide sequence ID" value="XM_009498204.1"/>
</dbReference>
<dbReference type="PANTHER" id="PTHR38420">
    <property type="entry name" value="AP-4-A PHOSPHORYLASE II"/>
    <property type="match status" value="1"/>
</dbReference>
<gene>
    <name evidence="3" type="ORF">H696_04327</name>
</gene>
<dbReference type="Proteomes" id="UP000030693">
    <property type="component" value="Unassembled WGS sequence"/>
</dbReference>
<keyword evidence="4" id="KW-1185">Reference proteome</keyword>
<sequence length="489" mass="51297">MSPLPAGLSRMAVLSAWNHALATGALVRHTAVSSCTTASDGVTRVSRSPDALEFALRLVPSLSRKNAPQAPAKPTPGQCSGGNSLVDAVPPAVSAICPSTRPPGPRPNPFLPHDPSLFVADLPTAPAENPPSHKVLLNKFPVDKGHVLVVSSDFAPQTGLWDAADSRAFVSALQTLSVAPACDMDINGAPVDNGSVDPGAARLTLAELAGEWILFYNLGANSGASQAHRHAQLLPCWALGGYDRPQETPPAGFEWESSAVPISRVLERWTSQQATPPRTNHLFQLPENRLPFLHLAALLDPEDFATSSDGRAFTPNAVPGEWTPRAASTVHHLYLQALERLASATDTKLPPAGPVPADCAHTLDSPGVLSANILLTRRWLLVVPRQHPAVTLSFTENRDAVIASTDLPPENDSPQGSPTLTFSMNALGFAGAVLVRDTQELALTLDAAALTHGAIDLATLPLAGYPWQPLGSGEPAAQGGLIDVVTGLV</sequence>
<dbReference type="GO" id="GO:0005524">
    <property type="term" value="F:ATP binding"/>
    <property type="evidence" value="ECO:0007669"/>
    <property type="project" value="InterPro"/>
</dbReference>
<proteinExistence type="predicted"/>
<dbReference type="InterPro" id="IPR019200">
    <property type="entry name" value="ATP_adenylylTrfase_C"/>
</dbReference>
<dbReference type="OrthoDB" id="4534at2759"/>
<dbReference type="GeneID" id="20529052"/>
<protein>
    <submittedName>
        <fullName evidence="3">Uncharacterized protein</fullName>
    </submittedName>
</protein>
<dbReference type="Pfam" id="PF09830">
    <property type="entry name" value="ATP_transf"/>
    <property type="match status" value="1"/>
</dbReference>
<dbReference type="STRING" id="691883.A0A058Z4Q4"/>
<feature type="domain" description="Ap4A phosphorylase 1/2 N-terminal" evidence="2">
    <location>
        <begin position="106"/>
        <end position="176"/>
    </location>
</feature>
<feature type="domain" description="ATP adenylyltransferase C-terminal" evidence="1">
    <location>
        <begin position="291"/>
        <end position="444"/>
    </location>
</feature>
<organism evidence="3">
    <name type="scientific">Fonticula alba</name>
    <name type="common">Slime mold</name>
    <dbReference type="NCBI Taxonomy" id="691883"/>
    <lineage>
        <taxon>Eukaryota</taxon>
        <taxon>Rotosphaerida</taxon>
        <taxon>Fonticulaceae</taxon>
        <taxon>Fonticula</taxon>
    </lineage>
</organism>
<dbReference type="InterPro" id="IPR043171">
    <property type="entry name" value="Ap4A_phos1/2-like"/>
</dbReference>
<dbReference type="AlphaFoldDB" id="A0A058Z4Q4"/>
<evidence type="ECO:0000313" key="4">
    <source>
        <dbReference type="Proteomes" id="UP000030693"/>
    </source>
</evidence>
<dbReference type="SUPFAM" id="SSF54197">
    <property type="entry name" value="HIT-like"/>
    <property type="match status" value="1"/>
</dbReference>
<dbReference type="PANTHER" id="PTHR38420:SF1">
    <property type="entry name" value="PUTATIVE (AFU_ORTHOLOGUE AFUA_5G14690)-RELATED"/>
    <property type="match status" value="1"/>
</dbReference>
<reference evidence="3" key="1">
    <citation type="submission" date="2013-04" db="EMBL/GenBank/DDBJ databases">
        <title>The Genome Sequence of Fonticula alba ATCC 38817.</title>
        <authorList>
            <consortium name="The Broad Institute Genomics Platform"/>
            <person name="Russ C."/>
            <person name="Cuomo C."/>
            <person name="Burger G."/>
            <person name="Gray M.W."/>
            <person name="Holland P.W.H."/>
            <person name="King N."/>
            <person name="Lang F.B.F."/>
            <person name="Roger A.J."/>
            <person name="Ruiz-Trillo I."/>
            <person name="Brown M."/>
            <person name="Walker B."/>
            <person name="Young S."/>
            <person name="Zeng Q."/>
            <person name="Gargeya S."/>
            <person name="Fitzgerald M."/>
            <person name="Haas B."/>
            <person name="Abouelleil A."/>
            <person name="Allen A.W."/>
            <person name="Alvarado L."/>
            <person name="Arachchi H.M."/>
            <person name="Berlin A.M."/>
            <person name="Chapman S.B."/>
            <person name="Gainer-Dewar J."/>
            <person name="Goldberg J."/>
            <person name="Griggs A."/>
            <person name="Gujja S."/>
            <person name="Hansen M."/>
            <person name="Howarth C."/>
            <person name="Imamovic A."/>
            <person name="Ireland A."/>
            <person name="Larimer J."/>
            <person name="McCowan C."/>
            <person name="Murphy C."/>
            <person name="Pearson M."/>
            <person name="Poon T.W."/>
            <person name="Priest M."/>
            <person name="Roberts A."/>
            <person name="Saif S."/>
            <person name="Shea T."/>
            <person name="Sisk P."/>
            <person name="Sykes S."/>
            <person name="Wortman J."/>
            <person name="Nusbaum C."/>
            <person name="Birren B."/>
        </authorList>
    </citation>
    <scope>NUCLEOTIDE SEQUENCE [LARGE SCALE GENOMIC DNA]</scope>
    <source>
        <strain evidence="3">ATCC 38817</strain>
    </source>
</reference>
<evidence type="ECO:0000313" key="3">
    <source>
        <dbReference type="EMBL" id="KCV68908.1"/>
    </source>
</evidence>
<dbReference type="InterPro" id="IPR009163">
    <property type="entry name" value="Ap4A_phos1/2"/>
</dbReference>
<dbReference type="InterPro" id="IPR036265">
    <property type="entry name" value="HIT-like_sf"/>
</dbReference>
<dbReference type="GO" id="GO:0009117">
    <property type="term" value="P:nucleotide metabolic process"/>
    <property type="evidence" value="ECO:0007669"/>
    <property type="project" value="InterPro"/>
</dbReference>
<evidence type="ECO:0000259" key="1">
    <source>
        <dbReference type="Pfam" id="PF09830"/>
    </source>
</evidence>
<evidence type="ECO:0000259" key="2">
    <source>
        <dbReference type="Pfam" id="PF19327"/>
    </source>
</evidence>